<dbReference type="Proteomes" id="UP000790787">
    <property type="component" value="Chromosome 18"/>
</dbReference>
<dbReference type="Gene3D" id="3.30.530.20">
    <property type="match status" value="1"/>
</dbReference>
<reference evidence="4" key="2">
    <citation type="submission" date="2025-08" db="UniProtKB">
        <authorList>
            <consortium name="RefSeq"/>
        </authorList>
    </citation>
    <scope>IDENTIFICATION</scope>
    <source>
        <tissue evidence="4">Leaf</tissue>
    </source>
</reference>
<dbReference type="GO" id="GO:0010427">
    <property type="term" value="F:abscisic acid binding"/>
    <property type="evidence" value="ECO:0000318"/>
    <property type="project" value="GO_Central"/>
</dbReference>
<dbReference type="InterPro" id="IPR000916">
    <property type="entry name" value="Bet_v_I/MLP"/>
</dbReference>
<organism evidence="3 4">
    <name type="scientific">Nicotiana tabacum</name>
    <name type="common">Common tobacco</name>
    <dbReference type="NCBI Taxonomy" id="4097"/>
    <lineage>
        <taxon>Eukaryota</taxon>
        <taxon>Viridiplantae</taxon>
        <taxon>Streptophyta</taxon>
        <taxon>Embryophyta</taxon>
        <taxon>Tracheophyta</taxon>
        <taxon>Spermatophyta</taxon>
        <taxon>Magnoliopsida</taxon>
        <taxon>eudicotyledons</taxon>
        <taxon>Gunneridae</taxon>
        <taxon>Pentapetalae</taxon>
        <taxon>asterids</taxon>
        <taxon>lamiids</taxon>
        <taxon>Solanales</taxon>
        <taxon>Solanaceae</taxon>
        <taxon>Nicotianoideae</taxon>
        <taxon>Nicotianeae</taxon>
        <taxon>Nicotiana</taxon>
    </lineage>
</organism>
<dbReference type="RefSeq" id="XP_016434014.1">
    <property type="nucleotide sequence ID" value="XM_016578528.2"/>
</dbReference>
<comment type="similarity">
    <text evidence="1">Belongs to the BetVI family.</text>
</comment>
<protein>
    <submittedName>
        <fullName evidence="4">Norbelladine synthase-like</fullName>
    </submittedName>
    <submittedName>
        <fullName evidence="4">S-norcoclaurine synthase 1-like</fullName>
    </submittedName>
</protein>
<reference evidence="3" key="1">
    <citation type="journal article" date="2014" name="Nat. Commun.">
        <title>The tobacco genome sequence and its comparison with those of tomato and potato.</title>
        <authorList>
            <person name="Sierro N."/>
            <person name="Battey J.N."/>
            <person name="Ouadi S."/>
            <person name="Bakaher N."/>
            <person name="Bovet L."/>
            <person name="Willig A."/>
            <person name="Goepfert S."/>
            <person name="Peitsch M.C."/>
            <person name="Ivanov N.V."/>
        </authorList>
    </citation>
    <scope>NUCLEOTIDE SEQUENCE [LARGE SCALE GENOMIC DNA]</scope>
</reference>
<dbReference type="PANTHER" id="PTHR31213:SF105">
    <property type="entry name" value="S-NORCOCLAURINE SYNTHASE 1-LIKE"/>
    <property type="match status" value="1"/>
</dbReference>
<dbReference type="InterPro" id="IPR050279">
    <property type="entry name" value="Plant_def-hormone_signal"/>
</dbReference>
<dbReference type="RefSeq" id="XP_016434014.1">
    <property type="nucleotide sequence ID" value="XM_016578528.1"/>
</dbReference>
<evidence type="ECO:0000256" key="1">
    <source>
        <dbReference type="ARBA" id="ARBA00009744"/>
    </source>
</evidence>
<dbReference type="OrthoDB" id="1879545at2759"/>
<dbReference type="GO" id="GO:0005737">
    <property type="term" value="C:cytoplasm"/>
    <property type="evidence" value="ECO:0000318"/>
    <property type="project" value="GO_Central"/>
</dbReference>
<dbReference type="SUPFAM" id="SSF55961">
    <property type="entry name" value="Bet v1-like"/>
    <property type="match status" value="1"/>
</dbReference>
<dbReference type="GO" id="GO:0004864">
    <property type="term" value="F:protein phosphatase inhibitor activity"/>
    <property type="evidence" value="ECO:0000318"/>
    <property type="project" value="GO_Central"/>
</dbReference>
<dbReference type="KEGG" id="nta:107760472"/>
<sequence length="152" mass="17002">MLGKFSEEVEINAPAIEVWNLYGTLQFAKFVVEKLPHIVEKVELIEGNGGSGSIVLVSLPGNAPYKEKFISIDDEKRVKEVEIVEGGYLDLGFSFYGIKFEVIEKDENLSIVKTTIDFETKDAENIHLTIGNLQALVAIMKATVEYFNQKSK</sequence>
<gene>
    <name evidence="4" type="primary">LOC107760472</name>
</gene>
<keyword evidence="3" id="KW-1185">Reference proteome</keyword>
<dbReference type="InterPro" id="IPR023393">
    <property type="entry name" value="START-like_dom_sf"/>
</dbReference>
<dbReference type="OMA" id="CHELEFK"/>
<evidence type="ECO:0000313" key="3">
    <source>
        <dbReference type="Proteomes" id="UP000790787"/>
    </source>
</evidence>
<dbReference type="Pfam" id="PF00407">
    <property type="entry name" value="Bet_v_1"/>
    <property type="match status" value="1"/>
</dbReference>
<dbReference type="GO" id="GO:0038023">
    <property type="term" value="F:signaling receptor activity"/>
    <property type="evidence" value="ECO:0000318"/>
    <property type="project" value="GO_Central"/>
</dbReference>
<proteinExistence type="inferred from homology"/>
<dbReference type="AlphaFoldDB" id="A0A1S3X267"/>
<dbReference type="CDD" id="cd07816">
    <property type="entry name" value="Bet_v1-like"/>
    <property type="match status" value="1"/>
</dbReference>
<accession>A0A1S3X267</accession>
<dbReference type="STRING" id="4097.A0A1S3X267"/>
<dbReference type="GO" id="GO:0006952">
    <property type="term" value="P:defense response"/>
    <property type="evidence" value="ECO:0007669"/>
    <property type="project" value="InterPro"/>
</dbReference>
<dbReference type="PaxDb" id="4097-A0A1S3X267"/>
<evidence type="ECO:0000259" key="2">
    <source>
        <dbReference type="Pfam" id="PF00407"/>
    </source>
</evidence>
<dbReference type="GO" id="GO:0009738">
    <property type="term" value="P:abscisic acid-activated signaling pathway"/>
    <property type="evidence" value="ECO:0000318"/>
    <property type="project" value="GO_Central"/>
</dbReference>
<evidence type="ECO:0000313" key="4">
    <source>
        <dbReference type="RefSeq" id="XP_016434014.1"/>
    </source>
</evidence>
<dbReference type="GeneID" id="107760472"/>
<name>A0A1S3X267_TOBAC</name>
<dbReference type="SMR" id="A0A1S3X267"/>
<dbReference type="GO" id="GO:0005634">
    <property type="term" value="C:nucleus"/>
    <property type="evidence" value="ECO:0000318"/>
    <property type="project" value="GO_Central"/>
</dbReference>
<feature type="domain" description="Bet v I/Major latex protein" evidence="2">
    <location>
        <begin position="3"/>
        <end position="141"/>
    </location>
</feature>
<dbReference type="PANTHER" id="PTHR31213">
    <property type="entry name" value="OS08G0374000 PROTEIN-RELATED"/>
    <property type="match status" value="1"/>
</dbReference>